<reference evidence="2 3" key="1">
    <citation type="submission" date="2020-08" db="EMBL/GenBank/DDBJ databases">
        <title>Genomic Encyclopedia of Type Strains, Phase IV (KMG-IV): sequencing the most valuable type-strain genomes for metagenomic binning, comparative biology and taxonomic classification.</title>
        <authorList>
            <person name="Goeker M."/>
        </authorList>
    </citation>
    <scope>NUCLEOTIDE SEQUENCE [LARGE SCALE GENOMIC DNA]</scope>
    <source>
        <strain evidence="2 3">DSM 23562</strain>
    </source>
</reference>
<evidence type="ECO:0000256" key="1">
    <source>
        <dbReference type="SAM" id="Phobius"/>
    </source>
</evidence>
<dbReference type="PANTHER" id="PTHR38454:SF1">
    <property type="entry name" value="INTEGRAL MEMBRANE PROTEIN"/>
    <property type="match status" value="1"/>
</dbReference>
<keyword evidence="1" id="KW-0812">Transmembrane</keyword>
<feature type="transmembrane region" description="Helical" evidence="1">
    <location>
        <begin position="294"/>
        <end position="315"/>
    </location>
</feature>
<feature type="transmembrane region" description="Helical" evidence="1">
    <location>
        <begin position="600"/>
        <end position="621"/>
    </location>
</feature>
<feature type="transmembrane region" description="Helical" evidence="1">
    <location>
        <begin position="125"/>
        <end position="143"/>
    </location>
</feature>
<sequence length="631" mass="69261">MSRFSRVVPPALQGGLLLLLGTLFLFFEVVVRGRVLYYGDLTLYFLPELDFLRGELRAGHVPLWNPFINCGQPFVGNPQTWVLYPSTLLLLLFETSRANALSTVLHVFWAGWGTLGFLRQQRLSAPAAALGAVAFAFGGALVSKAQFPNMLQAMAWLPWLLWATEGVLTQRTLGAVGRLGLCVGLALLAAHAQVTLMQLYLLLGWVGFRLRSLPRSERLRPLGALTLAALLGLCLALAQLLPVVEYALASTRPHLSLGAANRFYLPWRELILLVAPNALGNPALATGWQGKGNFWEPCCYIGLIPLVLGVYFGFVRRRATRFWLLAAALSLWLALGRYGGLYFVAFYVLPGVKQFHDPARWLYLTSFALAVLAAQGLEQVRLRESGKWLLVLITLGELVCFSRTLNPTCAPEQLKTLVSRPPAPTERVFHLRPFQAWKQLAPYKRYPEPAVALSGAGMTPNVPLLSRVPQAGGYEPVARRDVTEALKALGTLPPDPAGLTPTQTKQLEALGVRWVYGSRATRRLVSTLPRIAGATLLAERPGVLELQPTASVVVVRETHAAGWRAWADGIPVPIIASPPVFMEVSVPEGTKRVVFRYEPLSWRVGVFISGGAGCILVALMLSMLRNKTWQS</sequence>
<dbReference type="AlphaFoldDB" id="A0A7W9SRV9"/>
<keyword evidence="3" id="KW-1185">Reference proteome</keyword>
<name>A0A7W9SRV9_ARMRO</name>
<dbReference type="RefSeq" id="WP_184199096.1">
    <property type="nucleotide sequence ID" value="NZ_JACHGW010000003.1"/>
</dbReference>
<organism evidence="2 3">
    <name type="scientific">Armatimonas rosea</name>
    <dbReference type="NCBI Taxonomy" id="685828"/>
    <lineage>
        <taxon>Bacteria</taxon>
        <taxon>Bacillati</taxon>
        <taxon>Armatimonadota</taxon>
        <taxon>Armatimonadia</taxon>
        <taxon>Armatimonadales</taxon>
        <taxon>Armatimonadaceae</taxon>
        <taxon>Armatimonas</taxon>
    </lineage>
</organism>
<keyword evidence="1" id="KW-0472">Membrane</keyword>
<evidence type="ECO:0000313" key="2">
    <source>
        <dbReference type="EMBL" id="MBB6051667.1"/>
    </source>
</evidence>
<protein>
    <recommendedName>
        <fullName evidence="4">Membrane protein YfhO</fullName>
    </recommendedName>
</protein>
<evidence type="ECO:0000313" key="3">
    <source>
        <dbReference type="Proteomes" id="UP000520814"/>
    </source>
</evidence>
<feature type="transmembrane region" description="Helical" evidence="1">
    <location>
        <begin position="361"/>
        <end position="377"/>
    </location>
</feature>
<feature type="transmembrane region" description="Helical" evidence="1">
    <location>
        <begin position="322"/>
        <end position="349"/>
    </location>
</feature>
<accession>A0A7W9SRV9</accession>
<proteinExistence type="predicted"/>
<dbReference type="InterPro" id="IPR018580">
    <property type="entry name" value="Uncharacterised_YfhO"/>
</dbReference>
<comment type="caution">
    <text evidence="2">The sequence shown here is derived from an EMBL/GenBank/DDBJ whole genome shotgun (WGS) entry which is preliminary data.</text>
</comment>
<gene>
    <name evidence="2" type="ORF">HNQ39_003477</name>
</gene>
<dbReference type="Pfam" id="PF09586">
    <property type="entry name" value="YfhO"/>
    <property type="match status" value="1"/>
</dbReference>
<feature type="transmembrane region" description="Helical" evidence="1">
    <location>
        <begin position="223"/>
        <end position="249"/>
    </location>
</feature>
<dbReference type="Proteomes" id="UP000520814">
    <property type="component" value="Unassembled WGS sequence"/>
</dbReference>
<feature type="transmembrane region" description="Helical" evidence="1">
    <location>
        <begin position="180"/>
        <end position="203"/>
    </location>
</feature>
<dbReference type="PANTHER" id="PTHR38454">
    <property type="entry name" value="INTEGRAL MEMBRANE PROTEIN-RELATED"/>
    <property type="match status" value="1"/>
</dbReference>
<evidence type="ECO:0008006" key="4">
    <source>
        <dbReference type="Google" id="ProtNLM"/>
    </source>
</evidence>
<keyword evidence="1" id="KW-1133">Transmembrane helix</keyword>
<dbReference type="EMBL" id="JACHGW010000003">
    <property type="protein sequence ID" value="MBB6051667.1"/>
    <property type="molecule type" value="Genomic_DNA"/>
</dbReference>